<proteinExistence type="predicted"/>
<dbReference type="PANTHER" id="PTHR43667:SF2">
    <property type="entry name" value="FATTY ACID C-METHYL TRANSFERASE"/>
    <property type="match status" value="1"/>
</dbReference>
<organism evidence="2 3">
    <name type="scientific">Brunnivagina elsteri CCALA 953</name>
    <dbReference type="NCBI Taxonomy" id="987040"/>
    <lineage>
        <taxon>Bacteria</taxon>
        <taxon>Bacillati</taxon>
        <taxon>Cyanobacteriota</taxon>
        <taxon>Cyanophyceae</taxon>
        <taxon>Nostocales</taxon>
        <taxon>Calotrichaceae</taxon>
        <taxon>Brunnivagina</taxon>
    </lineage>
</organism>
<dbReference type="InterPro" id="IPR050723">
    <property type="entry name" value="CFA/CMAS"/>
</dbReference>
<sequence length="376" mass="43326">MTSSISNNTQRHTPLGGDVNKRNRIDSQASRTAIAGYNGLVMTGIEAYLNGLKIPEAVLKWLLNLSVQISYKYFPSLLVPYEWLSQESDRIAEGSDELMKVQYNLPEKMFSLMLKETELLYPKYTMALWEKGASNLEQAQMDMLDDVIAKAGIEDGDEILDLGCGWGSASNYILSLFPHVKVTALNLSHEQCEYMRKRMQDSNSYLSSDRFTLYEKDFNDIDLETKFDKIMAIGLFEHVGNLTKSFQKLASLLKDDGKVLIHIITTRLPDNITHPFINKYIFPNMRVWSYDTMARVNADLKIINQWYLNGANYSRTLRNWLMNFDQNQAKVKELNYGMNYGKFQRMWRLYLLLCISYFDGCDGEILGNGQYLLVKV</sequence>
<dbReference type="Pfam" id="PF02353">
    <property type="entry name" value="CMAS"/>
    <property type="match status" value="1"/>
</dbReference>
<dbReference type="InterPro" id="IPR029063">
    <property type="entry name" value="SAM-dependent_MTases_sf"/>
</dbReference>
<dbReference type="SUPFAM" id="SSF53335">
    <property type="entry name" value="S-adenosyl-L-methionine-dependent methyltransferases"/>
    <property type="match status" value="1"/>
</dbReference>
<gene>
    <name evidence="2" type="ORF">CK510_20815</name>
</gene>
<accession>A0A2A2TEE4</accession>
<name>A0A2A2TEE4_9CYAN</name>
<evidence type="ECO:0000313" key="2">
    <source>
        <dbReference type="EMBL" id="PAX52167.1"/>
    </source>
</evidence>
<keyword evidence="3" id="KW-1185">Reference proteome</keyword>
<dbReference type="GO" id="GO:0008168">
    <property type="term" value="F:methyltransferase activity"/>
    <property type="evidence" value="ECO:0007669"/>
    <property type="project" value="UniProtKB-KW"/>
</dbReference>
<dbReference type="CDD" id="cd02440">
    <property type="entry name" value="AdoMet_MTases"/>
    <property type="match status" value="1"/>
</dbReference>
<dbReference type="PANTHER" id="PTHR43667">
    <property type="entry name" value="CYCLOPROPANE-FATTY-ACYL-PHOSPHOLIPID SYNTHASE"/>
    <property type="match status" value="1"/>
</dbReference>
<dbReference type="RefSeq" id="WP_095723522.1">
    <property type="nucleotide sequence ID" value="NZ_NTFS01000275.1"/>
</dbReference>
<dbReference type="GO" id="GO:0032259">
    <property type="term" value="P:methylation"/>
    <property type="evidence" value="ECO:0007669"/>
    <property type="project" value="UniProtKB-KW"/>
</dbReference>
<keyword evidence="2" id="KW-0489">Methyltransferase</keyword>
<dbReference type="OrthoDB" id="9782855at2"/>
<dbReference type="AlphaFoldDB" id="A0A2A2TEE4"/>
<reference evidence="2 3" key="1">
    <citation type="submission" date="2017-08" db="EMBL/GenBank/DDBJ databases">
        <title>Draft genome sequence of filamentous cyanobacterium Calothrix elsteri CCALA 953.</title>
        <authorList>
            <person name="Gagunashvili A.N."/>
            <person name="Elster J."/>
            <person name="Andresson O.S."/>
        </authorList>
    </citation>
    <scope>NUCLEOTIDE SEQUENCE [LARGE SCALE GENOMIC DNA]</scope>
    <source>
        <strain evidence="2 3">CCALA 953</strain>
    </source>
</reference>
<feature type="region of interest" description="Disordered" evidence="1">
    <location>
        <begin position="1"/>
        <end position="22"/>
    </location>
</feature>
<protein>
    <submittedName>
        <fullName evidence="2">SAM-dependent methyltransferase</fullName>
    </submittedName>
</protein>
<evidence type="ECO:0000313" key="3">
    <source>
        <dbReference type="Proteomes" id="UP000218238"/>
    </source>
</evidence>
<dbReference type="EMBL" id="NTFS01000275">
    <property type="protein sequence ID" value="PAX52167.1"/>
    <property type="molecule type" value="Genomic_DNA"/>
</dbReference>
<evidence type="ECO:0000256" key="1">
    <source>
        <dbReference type="SAM" id="MobiDB-lite"/>
    </source>
</evidence>
<dbReference type="Gene3D" id="3.40.50.150">
    <property type="entry name" value="Vaccinia Virus protein VP39"/>
    <property type="match status" value="1"/>
</dbReference>
<comment type="caution">
    <text evidence="2">The sequence shown here is derived from an EMBL/GenBank/DDBJ whole genome shotgun (WGS) entry which is preliminary data.</text>
</comment>
<feature type="compositionally biased region" description="Polar residues" evidence="1">
    <location>
        <begin position="1"/>
        <end position="12"/>
    </location>
</feature>
<keyword evidence="2" id="KW-0808">Transferase</keyword>
<dbReference type="Proteomes" id="UP000218238">
    <property type="component" value="Unassembled WGS sequence"/>
</dbReference>